<protein>
    <submittedName>
        <fullName evidence="1">Uncharacterized protein</fullName>
    </submittedName>
</protein>
<dbReference type="RefSeq" id="WP_164452107.1">
    <property type="nucleotide sequence ID" value="NZ_JAAIJQ010000015.1"/>
</dbReference>
<reference evidence="1 2" key="1">
    <citation type="submission" date="2020-02" db="EMBL/GenBank/DDBJ databases">
        <title>Genome sequences of Thiorhodococcus mannitoliphagus and Thiorhodococcus minor, purple sulfur photosynthetic bacteria in the gammaproteobacterial family, Chromatiaceae.</title>
        <authorList>
            <person name="Aviles F.A."/>
            <person name="Meyer T.E."/>
            <person name="Kyndt J.A."/>
        </authorList>
    </citation>
    <scope>NUCLEOTIDE SEQUENCE [LARGE SCALE GENOMIC DNA]</scope>
    <source>
        <strain evidence="1 2">DSM 11518</strain>
    </source>
</reference>
<organism evidence="1 2">
    <name type="scientific">Thiorhodococcus minor</name>
    <dbReference type="NCBI Taxonomy" id="57489"/>
    <lineage>
        <taxon>Bacteria</taxon>
        <taxon>Pseudomonadati</taxon>
        <taxon>Pseudomonadota</taxon>
        <taxon>Gammaproteobacteria</taxon>
        <taxon>Chromatiales</taxon>
        <taxon>Chromatiaceae</taxon>
        <taxon>Thiorhodococcus</taxon>
    </lineage>
</organism>
<gene>
    <name evidence="1" type="ORF">G3446_07120</name>
</gene>
<evidence type="ECO:0000313" key="2">
    <source>
        <dbReference type="Proteomes" id="UP000483379"/>
    </source>
</evidence>
<proteinExistence type="predicted"/>
<comment type="caution">
    <text evidence="1">The sequence shown here is derived from an EMBL/GenBank/DDBJ whole genome shotgun (WGS) entry which is preliminary data.</text>
</comment>
<sequence>MTRLQSRVDALERQAGLSEVPCWVRELPEDDRVFYLAIKKREAGHPKGFEGLVRTLDEPELERLIAILLGHIDKAEIPEELRAEVEELRERAGR</sequence>
<dbReference type="Proteomes" id="UP000483379">
    <property type="component" value="Unassembled WGS sequence"/>
</dbReference>
<dbReference type="EMBL" id="JAAIJQ010000015">
    <property type="protein sequence ID" value="NEV61661.1"/>
    <property type="molecule type" value="Genomic_DNA"/>
</dbReference>
<dbReference type="AlphaFoldDB" id="A0A6M0JXF9"/>
<evidence type="ECO:0000313" key="1">
    <source>
        <dbReference type="EMBL" id="NEV61661.1"/>
    </source>
</evidence>
<name>A0A6M0JXF9_9GAMM</name>
<keyword evidence="2" id="KW-1185">Reference proteome</keyword>
<accession>A0A6M0JXF9</accession>